<dbReference type="InterPro" id="IPR028098">
    <property type="entry name" value="Glyco_trans_4-like_N"/>
</dbReference>
<organism evidence="2 3">
    <name type="scientific">Blautia celeris</name>
    <dbReference type="NCBI Taxonomy" id="2763026"/>
    <lineage>
        <taxon>Bacteria</taxon>
        <taxon>Bacillati</taxon>
        <taxon>Bacillota</taxon>
        <taxon>Clostridia</taxon>
        <taxon>Lachnospirales</taxon>
        <taxon>Lachnospiraceae</taxon>
        <taxon>Blautia</taxon>
    </lineage>
</organism>
<name>A0ABR7FC45_9FIRM</name>
<keyword evidence="3" id="KW-1185">Reference proteome</keyword>
<feature type="domain" description="Glycosyltransferase subfamily 4-like N-terminal" evidence="1">
    <location>
        <begin position="25"/>
        <end position="191"/>
    </location>
</feature>
<evidence type="ECO:0000313" key="3">
    <source>
        <dbReference type="Proteomes" id="UP000654573"/>
    </source>
</evidence>
<gene>
    <name evidence="2" type="ORF">H8S76_11020</name>
</gene>
<comment type="caution">
    <text evidence="2">The sequence shown here is derived from an EMBL/GenBank/DDBJ whole genome shotgun (WGS) entry which is preliminary data.</text>
</comment>
<dbReference type="EMBL" id="JACOOU010000004">
    <property type="protein sequence ID" value="MBC5672776.1"/>
    <property type="molecule type" value="Genomic_DNA"/>
</dbReference>
<accession>A0ABR7FC45</accession>
<proteinExistence type="predicted"/>
<evidence type="ECO:0000313" key="2">
    <source>
        <dbReference type="EMBL" id="MBC5672776.1"/>
    </source>
</evidence>
<reference evidence="2 3" key="1">
    <citation type="submission" date="2020-08" db="EMBL/GenBank/DDBJ databases">
        <title>Genome public.</title>
        <authorList>
            <person name="Liu C."/>
            <person name="Sun Q."/>
        </authorList>
    </citation>
    <scope>NUCLEOTIDE SEQUENCE [LARGE SCALE GENOMIC DNA]</scope>
    <source>
        <strain evidence="2 3">NSJ-34</strain>
    </source>
</reference>
<dbReference type="Proteomes" id="UP000654573">
    <property type="component" value="Unassembled WGS sequence"/>
</dbReference>
<dbReference type="SUPFAM" id="SSF53756">
    <property type="entry name" value="UDP-Glycosyltransferase/glycogen phosphorylase"/>
    <property type="match status" value="1"/>
</dbReference>
<dbReference type="Pfam" id="PF13439">
    <property type="entry name" value="Glyco_transf_4"/>
    <property type="match status" value="1"/>
</dbReference>
<dbReference type="RefSeq" id="WP_103732093.1">
    <property type="nucleotide sequence ID" value="NZ_JACOOU010000004.1"/>
</dbReference>
<sequence length="392" mass="44509">MSNILLVAAAFPPDQGVGTLRISSLAAYMSKKDNIFLVTNRKKGELPAYIKKASFVDICTESGSFKNNLNTFRVNQKKYQSAVEGMIKECHPDIVIISGGPFFTFACTKTAKKHGVPSILDFRDPWIFDIREGWYSRSTMVERIVHLLDERTAVANATRVTTVTDGWVKLFKKFYPLQRSKFVKIENGYDDAIVESIKLDNPHTKMEDTLVITGFGKMFYYSDKYSLIFLQGLKKYLDAGKKANLLQVGSRESQADSLLNKANVAQDVLQTTGFVDYKVGVQKIAESDVCLIIDSRNHALGTKLYDYIFINRPILFVGPKNSDLSKMVLQFKNGFACTTGEEVFNALQTLKKNDFLSEKPSREQFKRERQNKLWRDLIYGLIKNEKTGCHFL</sequence>
<dbReference type="Gene3D" id="3.40.50.2000">
    <property type="entry name" value="Glycogen Phosphorylase B"/>
    <property type="match status" value="1"/>
</dbReference>
<evidence type="ECO:0000259" key="1">
    <source>
        <dbReference type="Pfam" id="PF13439"/>
    </source>
</evidence>
<protein>
    <submittedName>
        <fullName evidence="2">Glycosyltransferase</fullName>
    </submittedName>
</protein>